<dbReference type="EMBL" id="BMJM01000001">
    <property type="protein sequence ID" value="GGD98051.1"/>
    <property type="molecule type" value="Genomic_DNA"/>
</dbReference>
<dbReference type="Proteomes" id="UP000635071">
    <property type="component" value="Unassembled WGS sequence"/>
</dbReference>
<keyword evidence="3" id="KW-0560">Oxidoreductase</keyword>
<dbReference type="PANTHER" id="PTHR48105">
    <property type="entry name" value="THIOREDOXIN REDUCTASE 1-RELATED-RELATED"/>
    <property type="match status" value="1"/>
</dbReference>
<dbReference type="Gene3D" id="3.50.50.60">
    <property type="entry name" value="FAD/NAD(P)-binding domain"/>
    <property type="match status" value="2"/>
</dbReference>
<dbReference type="PRINTS" id="PR00469">
    <property type="entry name" value="PNDRDTASEII"/>
</dbReference>
<proteinExistence type="predicted"/>
<sequence length="307" mass="32639">MATVHCDALIVGGGPAGLTAAIYLARYRRRVIVVDDGNSRAKWIPLSHNHAGFPDGISGEELLRRMSDQAKRFGAEIVAGHIETVAAIADGFHAQGAGLDITARTILLATGVENRRPPIDPDIHRLALDRGLLRYCPVCDGYEASGQEIGVIGANTHAVAEALFLRTYSDRVTLIALEGFELDADDHKALATAGVGLAPSTLGHLEFSETEANAQLANGDTLRFDTIYPALGSDSKNELARQLGIELSDDRCIVVDAKQRTSLASIYAAGDIVMSLDQISVSMGHGAVAATALHNDLREHDGETRPS</sequence>
<dbReference type="RefSeq" id="WP_243450475.1">
    <property type="nucleotide sequence ID" value="NZ_BMJM01000001.1"/>
</dbReference>
<dbReference type="InterPro" id="IPR023753">
    <property type="entry name" value="FAD/NAD-binding_dom"/>
</dbReference>
<name>A0A916ZHC8_9SPHN</name>
<dbReference type="InterPro" id="IPR036188">
    <property type="entry name" value="FAD/NAD-bd_sf"/>
</dbReference>
<gene>
    <name evidence="5" type="primary">trxB2</name>
    <name evidence="5" type="ORF">GCM10011529_00080</name>
</gene>
<protein>
    <recommendedName>
        <fullName evidence="1">Thioredoxin reductase</fullName>
    </recommendedName>
</protein>
<dbReference type="PRINTS" id="PR00368">
    <property type="entry name" value="FADPNR"/>
</dbReference>
<evidence type="ECO:0000313" key="6">
    <source>
        <dbReference type="Proteomes" id="UP000635071"/>
    </source>
</evidence>
<evidence type="ECO:0000256" key="2">
    <source>
        <dbReference type="ARBA" id="ARBA00022630"/>
    </source>
</evidence>
<dbReference type="InterPro" id="IPR050097">
    <property type="entry name" value="Ferredoxin-NADP_redctase_2"/>
</dbReference>
<reference evidence="5" key="2">
    <citation type="submission" date="2020-09" db="EMBL/GenBank/DDBJ databases">
        <authorList>
            <person name="Sun Q."/>
            <person name="Zhou Y."/>
        </authorList>
    </citation>
    <scope>NUCLEOTIDE SEQUENCE</scope>
    <source>
        <strain evidence="5">CGMCC 1.15519</strain>
    </source>
</reference>
<feature type="domain" description="FAD/NAD(P)-binding" evidence="4">
    <location>
        <begin position="7"/>
        <end position="286"/>
    </location>
</feature>
<evidence type="ECO:0000256" key="3">
    <source>
        <dbReference type="ARBA" id="ARBA00023002"/>
    </source>
</evidence>
<organism evidence="5 6">
    <name type="scientific">Sandarakinorhabdus glacialis</name>
    <dbReference type="NCBI Taxonomy" id="1614636"/>
    <lineage>
        <taxon>Bacteria</taxon>
        <taxon>Pseudomonadati</taxon>
        <taxon>Pseudomonadota</taxon>
        <taxon>Alphaproteobacteria</taxon>
        <taxon>Sphingomonadales</taxon>
        <taxon>Sphingosinicellaceae</taxon>
        <taxon>Sandarakinorhabdus</taxon>
    </lineage>
</organism>
<dbReference type="Pfam" id="PF07992">
    <property type="entry name" value="Pyr_redox_2"/>
    <property type="match status" value="1"/>
</dbReference>
<dbReference type="SUPFAM" id="SSF51905">
    <property type="entry name" value="FAD/NAD(P)-binding domain"/>
    <property type="match status" value="1"/>
</dbReference>
<evidence type="ECO:0000256" key="1">
    <source>
        <dbReference type="ARBA" id="ARBA00018719"/>
    </source>
</evidence>
<accession>A0A916ZHC8</accession>
<comment type="caution">
    <text evidence="5">The sequence shown here is derived from an EMBL/GenBank/DDBJ whole genome shotgun (WGS) entry which is preliminary data.</text>
</comment>
<keyword evidence="2" id="KW-0285">Flavoprotein</keyword>
<evidence type="ECO:0000259" key="4">
    <source>
        <dbReference type="Pfam" id="PF07992"/>
    </source>
</evidence>
<reference evidence="5" key="1">
    <citation type="journal article" date="2014" name="Int. J. Syst. Evol. Microbiol.">
        <title>Complete genome sequence of Corynebacterium casei LMG S-19264T (=DSM 44701T), isolated from a smear-ripened cheese.</title>
        <authorList>
            <consortium name="US DOE Joint Genome Institute (JGI-PGF)"/>
            <person name="Walter F."/>
            <person name="Albersmeier A."/>
            <person name="Kalinowski J."/>
            <person name="Ruckert C."/>
        </authorList>
    </citation>
    <scope>NUCLEOTIDE SEQUENCE</scope>
    <source>
        <strain evidence="5">CGMCC 1.15519</strain>
    </source>
</reference>
<evidence type="ECO:0000313" key="5">
    <source>
        <dbReference type="EMBL" id="GGD98051.1"/>
    </source>
</evidence>
<dbReference type="GO" id="GO:0016491">
    <property type="term" value="F:oxidoreductase activity"/>
    <property type="evidence" value="ECO:0007669"/>
    <property type="project" value="UniProtKB-KW"/>
</dbReference>
<dbReference type="AlphaFoldDB" id="A0A916ZHC8"/>
<keyword evidence="6" id="KW-1185">Reference proteome</keyword>